<sequence length="139" mass="15767">MHGIFNDIQRRNFQGARVDGFSHEETARTVQISARGDRGFSTKVCNIRRDAPTSGCDGSPIFRYGYNRQTKRCEDYITLDCFLKKKMNLAHVRIATASAIVSLAIFFCRDTASDQVFSARDFEMMSSTSTMASCRKQRN</sequence>
<comment type="caution">
    <text evidence="1">The sequence shown here is derived from an EMBL/GenBank/DDBJ whole genome shotgun (WGS) entry which is preliminary data.</text>
</comment>
<organism evidence="1 2">
    <name type="scientific">Amblyomma americanum</name>
    <name type="common">Lone star tick</name>
    <dbReference type="NCBI Taxonomy" id="6943"/>
    <lineage>
        <taxon>Eukaryota</taxon>
        <taxon>Metazoa</taxon>
        <taxon>Ecdysozoa</taxon>
        <taxon>Arthropoda</taxon>
        <taxon>Chelicerata</taxon>
        <taxon>Arachnida</taxon>
        <taxon>Acari</taxon>
        <taxon>Parasitiformes</taxon>
        <taxon>Ixodida</taxon>
        <taxon>Ixodoidea</taxon>
        <taxon>Ixodidae</taxon>
        <taxon>Amblyomminae</taxon>
        <taxon>Amblyomma</taxon>
    </lineage>
</organism>
<reference evidence="1 2" key="1">
    <citation type="journal article" date="2023" name="Arcadia Sci">
        <title>De novo assembly of a long-read Amblyomma americanum tick genome.</title>
        <authorList>
            <person name="Chou S."/>
            <person name="Poskanzer K.E."/>
            <person name="Rollins M."/>
            <person name="Thuy-Boun P.S."/>
        </authorList>
    </citation>
    <scope>NUCLEOTIDE SEQUENCE [LARGE SCALE GENOMIC DNA]</scope>
    <source>
        <strain evidence="1">F_SG_1</strain>
        <tissue evidence="1">Salivary glands</tissue>
    </source>
</reference>
<dbReference type="EMBL" id="JARKHS020031280">
    <property type="protein sequence ID" value="KAK8761340.1"/>
    <property type="molecule type" value="Genomic_DNA"/>
</dbReference>
<gene>
    <name evidence="1" type="ORF">V5799_027393</name>
</gene>
<accession>A0AAQ4DFV0</accession>
<evidence type="ECO:0000313" key="2">
    <source>
        <dbReference type="Proteomes" id="UP001321473"/>
    </source>
</evidence>
<keyword evidence="2" id="KW-1185">Reference proteome</keyword>
<dbReference type="AlphaFoldDB" id="A0AAQ4DFV0"/>
<name>A0AAQ4DFV0_AMBAM</name>
<dbReference type="Proteomes" id="UP001321473">
    <property type="component" value="Unassembled WGS sequence"/>
</dbReference>
<protein>
    <submittedName>
        <fullName evidence="1">Uncharacterized protein</fullName>
    </submittedName>
</protein>
<evidence type="ECO:0000313" key="1">
    <source>
        <dbReference type="EMBL" id="KAK8761340.1"/>
    </source>
</evidence>
<proteinExistence type="predicted"/>